<proteinExistence type="predicted"/>
<accession>A0A0A2EKS5</accession>
<name>A0A0A2EKS5_PORCN</name>
<reference evidence="3 4" key="1">
    <citation type="submission" date="2014-08" db="EMBL/GenBank/DDBJ databases">
        <title>Porphyromonas cangingivalis strain:COT-109_OH1386 Genome sequencing.</title>
        <authorList>
            <person name="Wallis C."/>
            <person name="Deusch O."/>
            <person name="O'Flynn C."/>
            <person name="Davis I."/>
            <person name="Jospin G."/>
            <person name="Darling A.E."/>
            <person name="Coil D.A."/>
            <person name="Alexiev A."/>
            <person name="Horsfall A."/>
            <person name="Kirkwood N."/>
            <person name="Harris S."/>
            <person name="Eisen J.A."/>
        </authorList>
    </citation>
    <scope>NUCLEOTIDE SEQUENCE [LARGE SCALE GENOMIC DNA]</scope>
    <source>
        <strain evidence="4">COT-109 OH1386</strain>
    </source>
</reference>
<dbReference type="Proteomes" id="UP000030125">
    <property type="component" value="Unassembled WGS sequence"/>
</dbReference>
<evidence type="ECO:0000313" key="3">
    <source>
        <dbReference type="EMBL" id="KGN79436.1"/>
    </source>
</evidence>
<evidence type="ECO:0000256" key="1">
    <source>
        <dbReference type="ARBA" id="ARBA00022729"/>
    </source>
</evidence>
<keyword evidence="4" id="KW-1185">Reference proteome</keyword>
<dbReference type="PANTHER" id="PTHR43405:SF1">
    <property type="entry name" value="GLYCOSYL HYDROLASE DIGH"/>
    <property type="match status" value="1"/>
</dbReference>
<dbReference type="eggNOG" id="COG1649">
    <property type="taxonomic scope" value="Bacteria"/>
</dbReference>
<dbReference type="STRING" id="36874.HQ34_02435"/>
<dbReference type="AlphaFoldDB" id="A0A0A2EKS5"/>
<evidence type="ECO:0000259" key="2">
    <source>
        <dbReference type="Pfam" id="PF02638"/>
    </source>
</evidence>
<dbReference type="PANTHER" id="PTHR43405">
    <property type="entry name" value="GLYCOSYL HYDROLASE DIGH"/>
    <property type="match status" value="1"/>
</dbReference>
<evidence type="ECO:0000313" key="4">
    <source>
        <dbReference type="Proteomes" id="UP000030125"/>
    </source>
</evidence>
<sequence>MLSKATHLGIVILMILALFSCRSRKDFIERQASKSYKAEYIPKKHEMRAAWLPTIFRSEYAQMTPEQMKADFVRKLDQLQSIGFNTIIFQIRPESDAWYQSDLEPWSRFLTGVQGRAPQPEWDPMAFLIEECHKRCMEFHAWINPYRAATGANNQLSYLHPYHRHPTWFLKYNNQLLYNPGLEECREYICLVVGDIVRRYDIDAIHMDDYFYPYPVAGVPFPDAETFRRHPRGFSDINEWRRDNVNKLIEEIKATIDAHKPHVRFGISPFGIYRNQKNWSKGSRTNGLQNYDELFADVLLWDKMGWVDYIMPQLYWEMGHKAADYTELAYWWQKHLTKAHYYIGQSVERTMKVNELHPKLVIAHDTSHGVAMWPADEIFKDFKGIVRQLRDVYWSHPALTPSYEGISLGAHRPEPVQSVWIEKEEDGRYLKWRTPLYEGGAETKYYVVYAYDRSRRDTNGASPEDIVAITQHPFYKLPVLNGKTKVSYFVTQVNRYNAESPMSKRVKAVI</sequence>
<dbReference type="RefSeq" id="WP_036852239.1">
    <property type="nucleotide sequence ID" value="NZ_JQJD01000050.1"/>
</dbReference>
<gene>
    <name evidence="3" type="ORF">HQ35_07700</name>
</gene>
<dbReference type="EMBL" id="JQJD01000050">
    <property type="protein sequence ID" value="KGN79436.1"/>
    <property type="molecule type" value="Genomic_DNA"/>
</dbReference>
<dbReference type="SUPFAM" id="SSF51445">
    <property type="entry name" value="(Trans)glycosidases"/>
    <property type="match status" value="1"/>
</dbReference>
<dbReference type="Pfam" id="PF02638">
    <property type="entry name" value="GHL10"/>
    <property type="match status" value="1"/>
</dbReference>
<dbReference type="InterPro" id="IPR052177">
    <property type="entry name" value="Divisome_Glycosyl_Hydrolase"/>
</dbReference>
<organism evidence="3 4">
    <name type="scientific">Porphyromonas cangingivalis</name>
    <dbReference type="NCBI Taxonomy" id="36874"/>
    <lineage>
        <taxon>Bacteria</taxon>
        <taxon>Pseudomonadati</taxon>
        <taxon>Bacteroidota</taxon>
        <taxon>Bacteroidia</taxon>
        <taxon>Bacteroidales</taxon>
        <taxon>Porphyromonadaceae</taxon>
        <taxon>Porphyromonas</taxon>
    </lineage>
</organism>
<keyword evidence="1" id="KW-0732">Signal</keyword>
<feature type="domain" description="Glycosyl hydrolase-like 10" evidence="2">
    <location>
        <begin position="46"/>
        <end position="351"/>
    </location>
</feature>
<protein>
    <recommendedName>
        <fullName evidence="2">Glycosyl hydrolase-like 10 domain-containing protein</fullName>
    </recommendedName>
</protein>
<dbReference type="InterPro" id="IPR003790">
    <property type="entry name" value="GHL10"/>
</dbReference>
<dbReference type="PROSITE" id="PS51257">
    <property type="entry name" value="PROKAR_LIPOPROTEIN"/>
    <property type="match status" value="1"/>
</dbReference>
<comment type="caution">
    <text evidence="3">The sequence shown here is derived from an EMBL/GenBank/DDBJ whole genome shotgun (WGS) entry which is preliminary data.</text>
</comment>
<dbReference type="InterPro" id="IPR017853">
    <property type="entry name" value="GH"/>
</dbReference>
<dbReference type="OrthoDB" id="9773203at2"/>
<dbReference type="Gene3D" id="3.20.20.80">
    <property type="entry name" value="Glycosidases"/>
    <property type="match status" value="1"/>
</dbReference>